<reference evidence="2" key="1">
    <citation type="submission" date="2023-07" db="EMBL/GenBank/DDBJ databases">
        <title>Comparative genomics of wheat-associated soil bacteria to identify genetic determinants of phenazine resistance.</title>
        <authorList>
            <person name="Mouncey N."/>
        </authorList>
    </citation>
    <scope>NUCLEOTIDE SEQUENCE</scope>
    <source>
        <strain evidence="2">V4I22</strain>
    </source>
</reference>
<accession>A0AAW8FLX0</accession>
<protein>
    <recommendedName>
        <fullName evidence="4">DNA-binding protein</fullName>
    </recommendedName>
</protein>
<sequence>MRHRHTERYTVVGNHLAQHPRLSATAIGIGVHIQSLPDGASVTIKALTQRFSEGEVTIARALLELEAAGYLVRRRVPLGGGRIATRTFFLDHPGAVVRASVRGGGSEAVAAPVPSTAAGDEAEPRPAPAPVIVQGQADGVRPDSLPASVRTRRAAREPVTVPDGPAADLLARLRLADARLLLSERDVQRLVPAVEAWLARSATPDQITRTLTAGLPSGADPIRHPASFLEYRLTTLLPPPLPIGPLRTTATATATPKPVPLITCDGCERAIRTNDPHALCRECRERHGRHKTEPVHSAA</sequence>
<dbReference type="EMBL" id="JAUSZV010000005">
    <property type="protein sequence ID" value="MDQ0911106.1"/>
    <property type="molecule type" value="Genomic_DNA"/>
</dbReference>
<evidence type="ECO:0008006" key="4">
    <source>
        <dbReference type="Google" id="ProtNLM"/>
    </source>
</evidence>
<feature type="region of interest" description="Disordered" evidence="1">
    <location>
        <begin position="136"/>
        <end position="160"/>
    </location>
</feature>
<gene>
    <name evidence="2" type="ORF">QFZ22_007091</name>
</gene>
<evidence type="ECO:0000313" key="3">
    <source>
        <dbReference type="Proteomes" id="UP001234216"/>
    </source>
</evidence>
<dbReference type="Proteomes" id="UP001234216">
    <property type="component" value="Unassembled WGS sequence"/>
</dbReference>
<name>A0AAW8FLX0_9ACTN</name>
<proteinExistence type="predicted"/>
<evidence type="ECO:0000256" key="1">
    <source>
        <dbReference type="SAM" id="MobiDB-lite"/>
    </source>
</evidence>
<dbReference type="AlphaFoldDB" id="A0AAW8FLX0"/>
<comment type="caution">
    <text evidence="2">The sequence shown here is derived from an EMBL/GenBank/DDBJ whole genome shotgun (WGS) entry which is preliminary data.</text>
</comment>
<dbReference type="RefSeq" id="WP_306982291.1">
    <property type="nucleotide sequence ID" value="NZ_JAUSZV010000005.1"/>
</dbReference>
<evidence type="ECO:0000313" key="2">
    <source>
        <dbReference type="EMBL" id="MDQ0911106.1"/>
    </source>
</evidence>
<organism evidence="2 3">
    <name type="scientific">Streptomyces canus</name>
    <dbReference type="NCBI Taxonomy" id="58343"/>
    <lineage>
        <taxon>Bacteria</taxon>
        <taxon>Bacillati</taxon>
        <taxon>Actinomycetota</taxon>
        <taxon>Actinomycetes</taxon>
        <taxon>Kitasatosporales</taxon>
        <taxon>Streptomycetaceae</taxon>
        <taxon>Streptomyces</taxon>
        <taxon>Streptomyces aurantiacus group</taxon>
    </lineage>
</organism>